<dbReference type="PANTHER" id="PTHR47396:SF1">
    <property type="entry name" value="ATP-DEPENDENT HELICASE IRC3-RELATED"/>
    <property type="match status" value="1"/>
</dbReference>
<dbReference type="InterPro" id="IPR027417">
    <property type="entry name" value="P-loop_NTPase"/>
</dbReference>
<dbReference type="GO" id="GO:0005524">
    <property type="term" value="F:ATP binding"/>
    <property type="evidence" value="ECO:0007669"/>
    <property type="project" value="InterPro"/>
</dbReference>
<feature type="domain" description="Helicase C-terminal" evidence="4">
    <location>
        <begin position="260"/>
        <end position="430"/>
    </location>
</feature>
<proteinExistence type="predicted"/>
<dbReference type="GO" id="GO:0061749">
    <property type="term" value="F:forked DNA-dependent helicase activity"/>
    <property type="evidence" value="ECO:0007669"/>
    <property type="project" value="TreeGrafter"/>
</dbReference>
<dbReference type="Proteomes" id="UP000182259">
    <property type="component" value="Chromosome I"/>
</dbReference>
<dbReference type="PANTHER" id="PTHR47396">
    <property type="entry name" value="TYPE I RESTRICTION ENZYME ECOKI R PROTEIN"/>
    <property type="match status" value="1"/>
</dbReference>
<protein>
    <submittedName>
        <fullName evidence="5">CIC11C00000002150</fullName>
    </submittedName>
</protein>
<keyword evidence="1" id="KW-0547">Nucleotide-binding</keyword>
<dbReference type="Pfam" id="PF04851">
    <property type="entry name" value="ResIII"/>
    <property type="match status" value="1"/>
</dbReference>
<dbReference type="SUPFAM" id="SSF52540">
    <property type="entry name" value="P-loop containing nucleoside triphosphate hydrolases"/>
    <property type="match status" value="1"/>
</dbReference>
<organism evidence="5 6">
    <name type="scientific">Sungouiella intermedia</name>
    <dbReference type="NCBI Taxonomy" id="45354"/>
    <lineage>
        <taxon>Eukaryota</taxon>
        <taxon>Fungi</taxon>
        <taxon>Dikarya</taxon>
        <taxon>Ascomycota</taxon>
        <taxon>Saccharomycotina</taxon>
        <taxon>Pichiomycetes</taxon>
        <taxon>Metschnikowiaceae</taxon>
        <taxon>Sungouiella</taxon>
    </lineage>
</organism>
<keyword evidence="1" id="KW-0378">Hydrolase</keyword>
<reference evidence="5 6" key="1">
    <citation type="submission" date="2016-10" db="EMBL/GenBank/DDBJ databases">
        <authorList>
            <person name="de Groot N.N."/>
        </authorList>
    </citation>
    <scope>NUCLEOTIDE SEQUENCE [LARGE SCALE GENOMIC DNA]</scope>
    <source>
        <strain evidence="5 6">PYCC 4715</strain>
    </source>
</reference>
<dbReference type="PROSITE" id="PS51192">
    <property type="entry name" value="HELICASE_ATP_BIND_1"/>
    <property type="match status" value="1"/>
</dbReference>
<name>A0A1L0BBK8_9ASCO</name>
<dbReference type="GO" id="GO:0016787">
    <property type="term" value="F:hydrolase activity"/>
    <property type="evidence" value="ECO:0007669"/>
    <property type="project" value="InterPro"/>
</dbReference>
<evidence type="ECO:0000313" key="6">
    <source>
        <dbReference type="Proteomes" id="UP000182259"/>
    </source>
</evidence>
<sequence length="713" mass="80643">MTVSSQVRRVSSSVLARTVFPFPNKLPKDVTLRDYQEDAVKSVLVAAERNIKRPAVVLATGGGKTIVMSALIPQLQPLKKTRTKTLVLAHKEELVKQACATISRLNPDLNVQIDMLKSKPNDSADVIVGSVPTLVRMTRLEMYDPLEYKMIVLDECHHATAGSWMKILNYFGALEKDLSIYVVGFTATMERADGDKLGKVFEEIVFERSLLEMVEKKELCDVKFSTIDTNIDLTDVSTRIGDYVTKRLAVVVNQKDINWQIAKGYLQLREKFNFKSTLVFCVDIEHCKTLCGVFQENGINAQYVTGETVKHERLAILQDFKDGKIQVLCNVLVFTEGTDIPNIDSMILARPTKSRPLLIQMIGRGLRLHHGKDYCHVIDMVGAGDLGYLSVPTLLGMPGKAEELEDKSLLEVEAEKVKMSAMKAQMQANEREKEVQRILRIQKRIESIELQFTTVDGFSSFEQGTMEQFNDMEMVLKKFRESLVFWVRLEYNKWGAPSGQKDSTYYTIERKQGVFDDETASDVHFELVRHIPTPMQMLLASKFKCARSREFSLQMGGLPAVLAMAEHALHQGFKYKPAENSLATSRQQATLVRGLKSKVSQVYGVKESDQLAEHISKFTLQEASNLIFAMKFSVNSLWVKWALSKMYGPPPKYQARVDRQIQKLKQELEGLSLEDQNDDKNEKINNSSEGKFIQSDQSRDSKPLLTHSQPFAA</sequence>
<dbReference type="GO" id="GO:0032042">
    <property type="term" value="P:mitochondrial DNA metabolic process"/>
    <property type="evidence" value="ECO:0007669"/>
    <property type="project" value="TreeGrafter"/>
</dbReference>
<evidence type="ECO:0000259" key="4">
    <source>
        <dbReference type="PROSITE" id="PS51194"/>
    </source>
</evidence>
<dbReference type="Gene3D" id="3.40.50.300">
    <property type="entry name" value="P-loop containing nucleotide triphosphate hydrolases"/>
    <property type="match status" value="2"/>
</dbReference>
<evidence type="ECO:0000256" key="2">
    <source>
        <dbReference type="SAM" id="MobiDB-lite"/>
    </source>
</evidence>
<keyword evidence="1" id="KW-0067">ATP-binding</keyword>
<keyword evidence="1" id="KW-0347">Helicase</keyword>
<evidence type="ECO:0000256" key="1">
    <source>
        <dbReference type="ARBA" id="ARBA00022806"/>
    </source>
</evidence>
<evidence type="ECO:0000259" key="3">
    <source>
        <dbReference type="PROSITE" id="PS51192"/>
    </source>
</evidence>
<dbReference type="EMBL" id="LT635764">
    <property type="protein sequence ID" value="SGZ48830.1"/>
    <property type="molecule type" value="Genomic_DNA"/>
</dbReference>
<gene>
    <name evidence="5" type="ORF">SAMEA4029009_CIC11G00000002150</name>
</gene>
<dbReference type="InterPro" id="IPR001650">
    <property type="entry name" value="Helicase_C-like"/>
</dbReference>
<dbReference type="GO" id="GO:0000403">
    <property type="term" value="F:Y-form DNA binding"/>
    <property type="evidence" value="ECO:0007669"/>
    <property type="project" value="TreeGrafter"/>
</dbReference>
<dbReference type="GO" id="GO:0005759">
    <property type="term" value="C:mitochondrial matrix"/>
    <property type="evidence" value="ECO:0007669"/>
    <property type="project" value="TreeGrafter"/>
</dbReference>
<dbReference type="GO" id="GO:0036121">
    <property type="term" value="F:double-stranded DNA helicase activity"/>
    <property type="evidence" value="ECO:0007669"/>
    <property type="project" value="TreeGrafter"/>
</dbReference>
<dbReference type="SMART" id="SM00487">
    <property type="entry name" value="DEXDc"/>
    <property type="match status" value="1"/>
</dbReference>
<dbReference type="AlphaFoldDB" id="A0A1L0BBK8"/>
<feature type="region of interest" description="Disordered" evidence="2">
    <location>
        <begin position="668"/>
        <end position="713"/>
    </location>
</feature>
<dbReference type="CDD" id="cd18799">
    <property type="entry name" value="SF2_C_EcoAI-like"/>
    <property type="match status" value="1"/>
</dbReference>
<dbReference type="PROSITE" id="PS51194">
    <property type="entry name" value="HELICASE_CTER"/>
    <property type="match status" value="1"/>
</dbReference>
<accession>A0A1L0BBK8</accession>
<dbReference type="SMART" id="SM00490">
    <property type="entry name" value="HELICc"/>
    <property type="match status" value="1"/>
</dbReference>
<dbReference type="InterPro" id="IPR050742">
    <property type="entry name" value="Helicase_Restrict-Modif_Enz"/>
</dbReference>
<dbReference type="Pfam" id="PF00271">
    <property type="entry name" value="Helicase_C"/>
    <property type="match status" value="1"/>
</dbReference>
<dbReference type="InterPro" id="IPR014001">
    <property type="entry name" value="Helicase_ATP-bd"/>
</dbReference>
<dbReference type="GO" id="GO:0070125">
    <property type="term" value="P:mitochondrial translational elongation"/>
    <property type="evidence" value="ECO:0007669"/>
    <property type="project" value="TreeGrafter"/>
</dbReference>
<dbReference type="InterPro" id="IPR006935">
    <property type="entry name" value="Helicase/UvrB_N"/>
</dbReference>
<feature type="domain" description="Helicase ATP-binding" evidence="3">
    <location>
        <begin position="45"/>
        <end position="207"/>
    </location>
</feature>
<evidence type="ECO:0000313" key="5">
    <source>
        <dbReference type="EMBL" id="SGZ48830.1"/>
    </source>
</evidence>